<accession>A0A929RV59</accession>
<evidence type="ECO:0000313" key="3">
    <source>
        <dbReference type="Proteomes" id="UP000704068"/>
    </source>
</evidence>
<dbReference type="AlphaFoldDB" id="A0A929RV59"/>
<evidence type="ECO:0000256" key="1">
    <source>
        <dbReference type="SAM" id="MobiDB-lite"/>
    </source>
</evidence>
<dbReference type="RefSeq" id="WP_303762967.1">
    <property type="nucleotide sequence ID" value="NZ_JABZGR010000003.1"/>
</dbReference>
<dbReference type="Proteomes" id="UP000704068">
    <property type="component" value="Unassembled WGS sequence"/>
</dbReference>
<name>A0A929RV59_9BACT</name>
<sequence length="124" mass="13479">MLPPNDGLLKPNDDLLPPNDGLLPPNEIITPLLNLSARPMPSKNGPRPTLAPPEGAAKAAKCLTNGRAAASLHAYTRFPLTDAEKSSHEKKNNCAMKWTIFNTSLYICKLYRGLRSILLGRCMG</sequence>
<comment type="caution">
    <text evidence="2">The sequence shown here is derived from an EMBL/GenBank/DDBJ whole genome shotgun (WGS) entry which is preliminary data.</text>
</comment>
<evidence type="ECO:0000313" key="2">
    <source>
        <dbReference type="EMBL" id="MBF0969813.1"/>
    </source>
</evidence>
<reference evidence="2" key="1">
    <citation type="submission" date="2020-04" db="EMBL/GenBank/DDBJ databases">
        <title>Deep metagenomics examines the oral microbiome during advanced dental caries in children, revealing novel taxa and co-occurrences with host molecules.</title>
        <authorList>
            <person name="Baker J.L."/>
            <person name="Morton J.T."/>
            <person name="Dinis M."/>
            <person name="Alvarez R."/>
            <person name="Tran N.C."/>
            <person name="Knight R."/>
            <person name="Edlund A."/>
        </authorList>
    </citation>
    <scope>NUCLEOTIDE SEQUENCE</scope>
    <source>
        <strain evidence="2">JCVI_34_bin.1</strain>
    </source>
</reference>
<feature type="region of interest" description="Disordered" evidence="1">
    <location>
        <begin position="1"/>
        <end position="21"/>
    </location>
</feature>
<feature type="region of interest" description="Disordered" evidence="1">
    <location>
        <begin position="36"/>
        <end position="55"/>
    </location>
</feature>
<protein>
    <submittedName>
        <fullName evidence="2">Uncharacterized protein</fullName>
    </submittedName>
</protein>
<proteinExistence type="predicted"/>
<dbReference type="EMBL" id="JABZGR010000003">
    <property type="protein sequence ID" value="MBF0969813.1"/>
    <property type="molecule type" value="Genomic_DNA"/>
</dbReference>
<organism evidence="2 3">
    <name type="scientific">Alloprevotella tannerae</name>
    <dbReference type="NCBI Taxonomy" id="76122"/>
    <lineage>
        <taxon>Bacteria</taxon>
        <taxon>Pseudomonadati</taxon>
        <taxon>Bacteroidota</taxon>
        <taxon>Bacteroidia</taxon>
        <taxon>Bacteroidales</taxon>
        <taxon>Prevotellaceae</taxon>
        <taxon>Alloprevotella</taxon>
    </lineage>
</organism>
<gene>
    <name evidence="2" type="ORF">HXK21_02040</name>
</gene>